<dbReference type="PANTHER" id="PTHR34978:SF3">
    <property type="entry name" value="SLR0241 PROTEIN"/>
    <property type="match status" value="1"/>
</dbReference>
<evidence type="ECO:0000256" key="1">
    <source>
        <dbReference type="ARBA" id="ARBA00011075"/>
    </source>
</evidence>
<dbReference type="CDD" id="cd07341">
    <property type="entry name" value="M56_BlaR1_MecR1_like"/>
    <property type="match status" value="1"/>
</dbReference>
<feature type="transmembrane region" description="Helical" evidence="3">
    <location>
        <begin position="12"/>
        <end position="34"/>
    </location>
</feature>
<sequence>MKLLLENLAGSWALLGGLKIAAVALIAAAFIPLVRQRDLASSLRAIVILSLPAVFLSGLLPLAWRVLPIPEPREEPAAAMVAASFASPARPDEVSPRPQSSPELSSPTISDRIPEAISPAPAIAPRPLLSPDRSLLLLWLTGAALSLAPVLFSWLAAVKLRRQPSSPELSRQWLALAGPHAARVPLRISPDVSGPGLAGLIRPVLLLPPEANTWSTSRLRSIFLHEGHHIRRKDVIWRELGRVVRAALWFHPVAWWAQSRLVVAQERAADEAVLAHGVAAPDYAFHLLAIAAGTRMAPGVAMARSSQVGGRIRLILSRHEALHPGRMFIERAAAVLTGVVAMLVTFMAFIRPSQAFGEEAAIADYGFRPPIIDRHGRLIATSDPTRMPENRRENTPVRWYPEREITAHLTGIVTPDGKDGVRVGKRSGLEDSPELEAGRPLQTTIDLRIQRLAWKILEQSGKRGAMLVSDAASGEILAAVSWPAFNPNLFAEGITPEQQQALDEDEMHPLANHISRPEPPASLFKFFIGLSAAKADAADRLFHCGSSIQVSGHRFSDWNKKRDEMLDLPAALSSGCNTYFIPMAIQMGPQPLLAMGKDFAFGGAGSGPWIPCGDWHGGRDGLALSKPIDLAMAALGQGSTRLSLVDCHRLTDAIASGKIRPAVFVKNRPAGLPRSLASTGVDERELGMIRRGMIDSFVTRRTKCPGGLAASAATAMSEVQRHVHVAFCSGYAPLDAPRFVVSLRLWSAPGQGASGVQDAGPLLGEAMNKLLREEF</sequence>
<dbReference type="SUPFAM" id="SSF56601">
    <property type="entry name" value="beta-lactamase/transpeptidase-like"/>
    <property type="match status" value="1"/>
</dbReference>
<dbReference type="Pfam" id="PF00905">
    <property type="entry name" value="Transpeptidase"/>
    <property type="match status" value="1"/>
</dbReference>
<organism evidence="6 7">
    <name type="scientific">Luteolibacter rhizosphaerae</name>
    <dbReference type="NCBI Taxonomy" id="2989719"/>
    <lineage>
        <taxon>Bacteria</taxon>
        <taxon>Pseudomonadati</taxon>
        <taxon>Verrucomicrobiota</taxon>
        <taxon>Verrucomicrobiia</taxon>
        <taxon>Verrucomicrobiales</taxon>
        <taxon>Verrucomicrobiaceae</taxon>
        <taxon>Luteolibacter</taxon>
    </lineage>
</organism>
<dbReference type="InterPro" id="IPR012338">
    <property type="entry name" value="Beta-lactam/transpept-like"/>
</dbReference>
<feature type="transmembrane region" description="Helical" evidence="3">
    <location>
        <begin position="136"/>
        <end position="157"/>
    </location>
</feature>
<comment type="similarity">
    <text evidence="1">Belongs to the peptidase M56 family.</text>
</comment>
<dbReference type="InterPro" id="IPR052173">
    <property type="entry name" value="Beta-lactam_resp_regulator"/>
</dbReference>
<dbReference type="RefSeq" id="WP_264512537.1">
    <property type="nucleotide sequence ID" value="NZ_JAPDDR010000003.1"/>
</dbReference>
<feature type="domain" description="Penicillin-binding protein transpeptidase" evidence="4">
    <location>
        <begin position="464"/>
        <end position="755"/>
    </location>
</feature>
<proteinExistence type="inferred from homology"/>
<keyword evidence="3" id="KW-1133">Transmembrane helix</keyword>
<protein>
    <submittedName>
        <fullName evidence="6">Penicillin-binding transpeptidase domain-containing protein</fullName>
    </submittedName>
</protein>
<evidence type="ECO:0000259" key="4">
    <source>
        <dbReference type="Pfam" id="PF00905"/>
    </source>
</evidence>
<keyword evidence="3" id="KW-0472">Membrane</keyword>
<comment type="caution">
    <text evidence="6">The sequence shown here is derived from an EMBL/GenBank/DDBJ whole genome shotgun (WGS) entry which is preliminary data.</text>
</comment>
<feature type="transmembrane region" description="Helical" evidence="3">
    <location>
        <begin position="46"/>
        <end position="64"/>
    </location>
</feature>
<dbReference type="InterPro" id="IPR008756">
    <property type="entry name" value="Peptidase_M56"/>
</dbReference>
<keyword evidence="7" id="KW-1185">Reference proteome</keyword>
<evidence type="ECO:0000256" key="2">
    <source>
        <dbReference type="SAM" id="MobiDB-lite"/>
    </source>
</evidence>
<feature type="region of interest" description="Disordered" evidence="2">
    <location>
        <begin position="89"/>
        <end position="111"/>
    </location>
</feature>
<reference evidence="6" key="1">
    <citation type="submission" date="2022-10" db="EMBL/GenBank/DDBJ databases">
        <title>Luteolibacter sp. GHJ8, whole genome shotgun sequencing project.</title>
        <authorList>
            <person name="Zhao G."/>
            <person name="Shen L."/>
        </authorList>
    </citation>
    <scope>NUCLEOTIDE SEQUENCE</scope>
    <source>
        <strain evidence="6">GHJ8</strain>
    </source>
</reference>
<feature type="domain" description="Peptidase M56" evidence="5">
    <location>
        <begin position="134"/>
        <end position="312"/>
    </location>
</feature>
<dbReference type="Pfam" id="PF05569">
    <property type="entry name" value="Peptidase_M56"/>
    <property type="match status" value="1"/>
</dbReference>
<accession>A0ABT3G171</accession>
<dbReference type="InterPro" id="IPR001460">
    <property type="entry name" value="PCN-bd_Tpept"/>
</dbReference>
<evidence type="ECO:0000256" key="3">
    <source>
        <dbReference type="SAM" id="Phobius"/>
    </source>
</evidence>
<evidence type="ECO:0000313" key="6">
    <source>
        <dbReference type="EMBL" id="MCW1913261.1"/>
    </source>
</evidence>
<evidence type="ECO:0000259" key="5">
    <source>
        <dbReference type="Pfam" id="PF05569"/>
    </source>
</evidence>
<keyword evidence="3" id="KW-0812">Transmembrane</keyword>
<feature type="transmembrane region" description="Helical" evidence="3">
    <location>
        <begin position="332"/>
        <end position="350"/>
    </location>
</feature>
<feature type="compositionally biased region" description="Polar residues" evidence="2">
    <location>
        <begin position="97"/>
        <end position="109"/>
    </location>
</feature>
<dbReference type="EMBL" id="JAPDDR010000003">
    <property type="protein sequence ID" value="MCW1913261.1"/>
    <property type="molecule type" value="Genomic_DNA"/>
</dbReference>
<dbReference type="Proteomes" id="UP001165653">
    <property type="component" value="Unassembled WGS sequence"/>
</dbReference>
<name>A0ABT3G171_9BACT</name>
<dbReference type="Gene3D" id="3.40.710.10">
    <property type="entry name" value="DD-peptidase/beta-lactamase superfamily"/>
    <property type="match status" value="1"/>
</dbReference>
<gene>
    <name evidence="6" type="ORF">OJ996_06745</name>
</gene>
<evidence type="ECO:0000313" key="7">
    <source>
        <dbReference type="Proteomes" id="UP001165653"/>
    </source>
</evidence>
<dbReference type="PANTHER" id="PTHR34978">
    <property type="entry name" value="POSSIBLE SENSOR-TRANSDUCER PROTEIN BLAR"/>
    <property type="match status" value="1"/>
</dbReference>